<dbReference type="InterPro" id="IPR047001">
    <property type="entry name" value="MnmG_C_subdom"/>
</dbReference>
<reference evidence="13 14" key="1">
    <citation type="submission" date="2018-04" db="EMBL/GenBank/DDBJ databases">
        <title>Novel Campyloabacter and Helicobacter Species and Strains.</title>
        <authorList>
            <person name="Mannion A.J."/>
            <person name="Shen Z."/>
            <person name="Fox J.G."/>
        </authorList>
    </citation>
    <scope>NUCLEOTIDE SEQUENCE [LARGE SCALE GENOMIC DNA]</scope>
    <source>
        <strain evidence="13 14">MIT 99-5101</strain>
    </source>
</reference>
<keyword evidence="11" id="KW-0963">Cytoplasm</keyword>
<keyword evidence="5 11" id="KW-0285">Flavoprotein</keyword>
<protein>
    <recommendedName>
        <fullName evidence="4 11">tRNA uridine 5-carboxymethylaminomethyl modification enzyme MnmG</fullName>
    </recommendedName>
    <alternativeName>
        <fullName evidence="10 11">Glucose-inhibited division protein A</fullName>
    </alternativeName>
</protein>
<accession>A0A3D8IAH5</accession>
<gene>
    <name evidence="11" type="primary">mnmG</name>
    <name evidence="11" type="synonym">gidA</name>
    <name evidence="13" type="ORF">CQA43_07665</name>
</gene>
<dbReference type="RefSeq" id="WP_115552007.1">
    <property type="nucleotide sequence ID" value="NZ_CAPHNE010000016.1"/>
</dbReference>
<feature type="binding site" evidence="11">
    <location>
        <begin position="276"/>
        <end position="290"/>
    </location>
    <ligand>
        <name>NAD(+)</name>
        <dbReference type="ChEBI" id="CHEBI:57540"/>
    </ligand>
</feature>
<comment type="function">
    <text evidence="2 11">NAD-binding protein involved in the addition of a carboxymethylaminomethyl (cmnm) group at the wobble position (U34) of certain tRNAs, forming tRNA-cmnm(5)s(2)U34.</text>
</comment>
<evidence type="ECO:0000259" key="12">
    <source>
        <dbReference type="SMART" id="SM01228"/>
    </source>
</evidence>
<dbReference type="Gene3D" id="1.10.150.570">
    <property type="entry name" value="GidA associated domain, C-terminal subdomain"/>
    <property type="match status" value="1"/>
</dbReference>
<dbReference type="Pfam" id="PF13932">
    <property type="entry name" value="SAM_GIDA_C"/>
    <property type="match status" value="1"/>
</dbReference>
<evidence type="ECO:0000256" key="8">
    <source>
        <dbReference type="ARBA" id="ARBA00023027"/>
    </source>
</evidence>
<dbReference type="InterPro" id="IPR004416">
    <property type="entry name" value="MnmG"/>
</dbReference>
<dbReference type="InterPro" id="IPR026904">
    <property type="entry name" value="MnmG_C"/>
</dbReference>
<evidence type="ECO:0000256" key="10">
    <source>
        <dbReference type="ARBA" id="ARBA00031800"/>
    </source>
</evidence>
<dbReference type="InterPro" id="IPR020595">
    <property type="entry name" value="MnmG-rel_CS"/>
</dbReference>
<dbReference type="Pfam" id="PF21680">
    <property type="entry name" value="GIDA_C_1st"/>
    <property type="match status" value="1"/>
</dbReference>
<evidence type="ECO:0000256" key="11">
    <source>
        <dbReference type="HAMAP-Rule" id="MF_00129"/>
    </source>
</evidence>
<comment type="caution">
    <text evidence="13">The sequence shown here is derived from an EMBL/GenBank/DDBJ whole genome shotgun (WGS) entry which is preliminary data.</text>
</comment>
<dbReference type="AlphaFoldDB" id="A0A3D8IAH5"/>
<evidence type="ECO:0000313" key="14">
    <source>
        <dbReference type="Proteomes" id="UP000256650"/>
    </source>
</evidence>
<keyword evidence="14" id="KW-1185">Reference proteome</keyword>
<comment type="subcellular location">
    <subcellularLocation>
        <location evidence="11">Cytoplasm</location>
    </subcellularLocation>
</comment>
<dbReference type="PROSITE" id="PS01281">
    <property type="entry name" value="GIDA_2"/>
    <property type="match status" value="1"/>
</dbReference>
<dbReference type="FunFam" id="3.50.50.60:FF:000002">
    <property type="entry name" value="tRNA uridine 5-carboxymethylaminomethyl modification enzyme MnmG"/>
    <property type="match status" value="1"/>
</dbReference>
<feature type="binding site" evidence="11">
    <location>
        <begin position="9"/>
        <end position="14"/>
    </location>
    <ligand>
        <name>FAD</name>
        <dbReference type="ChEBI" id="CHEBI:57692"/>
    </ligand>
</feature>
<dbReference type="SUPFAM" id="SSF51905">
    <property type="entry name" value="FAD/NAD(P)-binding domain"/>
    <property type="match status" value="1"/>
</dbReference>
<dbReference type="GO" id="GO:0050660">
    <property type="term" value="F:flavin adenine dinucleotide binding"/>
    <property type="evidence" value="ECO:0007669"/>
    <property type="project" value="UniProtKB-UniRule"/>
</dbReference>
<organism evidence="13 14">
    <name type="scientific">Helicobacter ganmani</name>
    <dbReference type="NCBI Taxonomy" id="60246"/>
    <lineage>
        <taxon>Bacteria</taxon>
        <taxon>Pseudomonadati</taxon>
        <taxon>Campylobacterota</taxon>
        <taxon>Epsilonproteobacteria</taxon>
        <taxon>Campylobacterales</taxon>
        <taxon>Helicobacteraceae</taxon>
        <taxon>Helicobacter</taxon>
    </lineage>
</organism>
<dbReference type="InterPro" id="IPR040131">
    <property type="entry name" value="MnmG_N"/>
</dbReference>
<dbReference type="HAMAP" id="MF_00129">
    <property type="entry name" value="MnmG_GidA"/>
    <property type="match status" value="1"/>
</dbReference>
<dbReference type="GO" id="GO:0005829">
    <property type="term" value="C:cytosol"/>
    <property type="evidence" value="ECO:0007669"/>
    <property type="project" value="TreeGrafter"/>
</dbReference>
<proteinExistence type="inferred from homology"/>
<dbReference type="Proteomes" id="UP000256650">
    <property type="component" value="Unassembled WGS sequence"/>
</dbReference>
<dbReference type="InterPro" id="IPR049312">
    <property type="entry name" value="GIDA_C_N"/>
</dbReference>
<evidence type="ECO:0000313" key="13">
    <source>
        <dbReference type="EMBL" id="RDU62173.1"/>
    </source>
</evidence>
<comment type="similarity">
    <text evidence="3 11">Belongs to the MnmG family.</text>
</comment>
<dbReference type="InterPro" id="IPR044920">
    <property type="entry name" value="MnmG_C_subdom_sf"/>
</dbReference>
<dbReference type="NCBIfam" id="TIGR00136">
    <property type="entry name" value="mnmG_gidA"/>
    <property type="match status" value="1"/>
</dbReference>
<comment type="subunit">
    <text evidence="9 11">Homodimer. Heterotetramer of two MnmE and two MnmG subunits.</text>
</comment>
<evidence type="ECO:0000256" key="4">
    <source>
        <dbReference type="ARBA" id="ARBA00020461"/>
    </source>
</evidence>
<name>A0A3D8IAH5_9HELI</name>
<dbReference type="InterPro" id="IPR002218">
    <property type="entry name" value="MnmG-rel"/>
</dbReference>
<dbReference type="GO" id="GO:0030488">
    <property type="term" value="P:tRNA methylation"/>
    <property type="evidence" value="ECO:0007669"/>
    <property type="project" value="TreeGrafter"/>
</dbReference>
<evidence type="ECO:0000256" key="3">
    <source>
        <dbReference type="ARBA" id="ARBA00007653"/>
    </source>
</evidence>
<dbReference type="GO" id="GO:0002098">
    <property type="term" value="P:tRNA wobble uridine modification"/>
    <property type="evidence" value="ECO:0007669"/>
    <property type="project" value="InterPro"/>
</dbReference>
<comment type="caution">
    <text evidence="11">Lacks conserved residue(s) required for the propagation of feature annotation.</text>
</comment>
<dbReference type="InterPro" id="IPR036188">
    <property type="entry name" value="FAD/NAD-bd_sf"/>
</dbReference>
<evidence type="ECO:0000256" key="9">
    <source>
        <dbReference type="ARBA" id="ARBA00025948"/>
    </source>
</evidence>
<keyword evidence="7 11" id="KW-0274">FAD</keyword>
<dbReference type="PANTHER" id="PTHR11806">
    <property type="entry name" value="GLUCOSE INHIBITED DIVISION PROTEIN A"/>
    <property type="match status" value="1"/>
</dbReference>
<dbReference type="Pfam" id="PF01134">
    <property type="entry name" value="GIDA"/>
    <property type="match status" value="1"/>
</dbReference>
<dbReference type="Gene3D" id="1.10.10.1800">
    <property type="entry name" value="tRNA uridine 5-carboxymethylaminomethyl modification enzyme MnmG/GidA"/>
    <property type="match status" value="1"/>
</dbReference>
<dbReference type="PROSITE" id="PS01280">
    <property type="entry name" value="GIDA_1"/>
    <property type="match status" value="1"/>
</dbReference>
<keyword evidence="6 11" id="KW-0819">tRNA processing</keyword>
<dbReference type="Gene3D" id="3.50.50.60">
    <property type="entry name" value="FAD/NAD(P)-binding domain"/>
    <property type="match status" value="2"/>
</dbReference>
<dbReference type="PANTHER" id="PTHR11806:SF0">
    <property type="entry name" value="PROTEIN MTO1 HOMOLOG, MITOCHONDRIAL"/>
    <property type="match status" value="1"/>
</dbReference>
<evidence type="ECO:0000256" key="6">
    <source>
        <dbReference type="ARBA" id="ARBA00022694"/>
    </source>
</evidence>
<dbReference type="FunFam" id="1.10.150.570:FF:000001">
    <property type="entry name" value="tRNA uridine 5-carboxymethylaminomethyl modification enzyme MnmG"/>
    <property type="match status" value="1"/>
</dbReference>
<evidence type="ECO:0000256" key="2">
    <source>
        <dbReference type="ARBA" id="ARBA00003717"/>
    </source>
</evidence>
<dbReference type="EMBL" id="NXLS01000008">
    <property type="protein sequence ID" value="RDU62173.1"/>
    <property type="molecule type" value="Genomic_DNA"/>
</dbReference>
<dbReference type="GeneID" id="82536157"/>
<dbReference type="OrthoDB" id="9815560at2"/>
<sequence>MEYDVIVVGGGHAGIESSLIAAKMGCKTLLITMLVEQIGAASCNPAIGGLGKGHLVKEIDALGGIMGYLTDKSGIQFRTLNASKGPAVRGTRAQIDMDRYKILARDICYHAQNLEVTQQLVESLVLNENKNAVIGLKTSIGKTYYAKKIILTTGTFLRGKIHIGESTSSNGRAGEPPASALGEDLRSLGLEVGRLKTGTCARIKASSICFDNLEKHCGDTPAPFFSQKTKKELENDTFNPTQLPCYVTYTNAKTHAIIRANFHRAPLFTGQIEGIGPRYCPSIEDKVHRFSDKERHQLFLEPQTLEANEYYINGLTSSLPFDVQEAMIHSIEGLENAEIVRYGYAIEYDYINPTELKHTLETKKLKNLYCAGQINGTTGYEEAGAQGIFAGINAALSAQGKEEITLKRNEAYIAVMIDDLVTKGTKEPYRMFSSRAEYRLLLREGNAIFRLGELAYSLGLMESQDFAQLMQDKADIQEGLQWLNNTPITPTLEMLRFLDSIGEERISDKTTFGTIVSRRSFDLHKLLRIQEIIEAPFLRFSPRALEEILVEAKYASYIQKQQNLINNMDKMLSITIPQDFIFDGIPGLSLEVIEKLKKFNPKSLFEASEISGVTPASLEVLQLYIHLHNKS</sequence>
<evidence type="ECO:0000256" key="5">
    <source>
        <dbReference type="ARBA" id="ARBA00022630"/>
    </source>
</evidence>
<evidence type="ECO:0000256" key="1">
    <source>
        <dbReference type="ARBA" id="ARBA00001974"/>
    </source>
</evidence>
<comment type="cofactor">
    <cofactor evidence="1 11">
        <name>FAD</name>
        <dbReference type="ChEBI" id="CHEBI:57692"/>
    </cofactor>
</comment>
<evidence type="ECO:0000256" key="7">
    <source>
        <dbReference type="ARBA" id="ARBA00022827"/>
    </source>
</evidence>
<feature type="domain" description="tRNA uridine 5-carboxymethylaminomethyl modification enzyme C-terminal subdomain" evidence="12">
    <location>
        <begin position="552"/>
        <end position="623"/>
    </location>
</feature>
<keyword evidence="8 11" id="KW-0520">NAD</keyword>
<dbReference type="PRINTS" id="PR00411">
    <property type="entry name" value="PNDRDTASEI"/>
</dbReference>
<dbReference type="SMART" id="SM01228">
    <property type="entry name" value="GIDA_assoc_3"/>
    <property type="match status" value="1"/>
</dbReference>